<dbReference type="EC" id="6.1.1.2" evidence="2 9"/>
<evidence type="ECO:0000313" key="11">
    <source>
        <dbReference type="EMBL" id="SHG92942.1"/>
    </source>
</evidence>
<keyword evidence="7 10" id="KW-0030">Aminoacyl-tRNA synthetase</keyword>
<dbReference type="CDD" id="cd00806">
    <property type="entry name" value="TrpRS_core"/>
    <property type="match status" value="1"/>
</dbReference>
<dbReference type="InterPro" id="IPR002306">
    <property type="entry name" value="Trp-tRNA-ligase"/>
</dbReference>
<evidence type="ECO:0000256" key="5">
    <source>
        <dbReference type="ARBA" id="ARBA00022840"/>
    </source>
</evidence>
<dbReference type="NCBIfam" id="NF008922">
    <property type="entry name" value="PRK12283.1"/>
    <property type="match status" value="1"/>
</dbReference>
<gene>
    <name evidence="11" type="ORF">SAMN02744645_1804</name>
</gene>
<evidence type="ECO:0000313" key="12">
    <source>
        <dbReference type="Proteomes" id="UP000184000"/>
    </source>
</evidence>
<evidence type="ECO:0000256" key="3">
    <source>
        <dbReference type="ARBA" id="ARBA00022598"/>
    </source>
</evidence>
<dbReference type="GO" id="GO:0005524">
    <property type="term" value="F:ATP binding"/>
    <property type="evidence" value="ECO:0007669"/>
    <property type="project" value="UniProtKB-KW"/>
</dbReference>
<dbReference type="PANTHER" id="PTHR43766:SF1">
    <property type="entry name" value="TRYPTOPHAN--TRNA LIGASE, MITOCHONDRIAL"/>
    <property type="match status" value="1"/>
</dbReference>
<dbReference type="InterPro" id="IPR014729">
    <property type="entry name" value="Rossmann-like_a/b/a_fold"/>
</dbReference>
<organism evidence="11 12">
    <name type="scientific">Stutzerimonas xanthomarina DSM 18231</name>
    <dbReference type="NCBI Taxonomy" id="1403346"/>
    <lineage>
        <taxon>Bacteria</taxon>
        <taxon>Pseudomonadati</taxon>
        <taxon>Pseudomonadota</taxon>
        <taxon>Gammaproteobacteria</taxon>
        <taxon>Pseudomonadales</taxon>
        <taxon>Pseudomonadaceae</taxon>
        <taxon>Stutzerimonas</taxon>
    </lineage>
</organism>
<dbReference type="EMBL" id="FQXA01000003">
    <property type="protein sequence ID" value="SHG92942.1"/>
    <property type="molecule type" value="Genomic_DNA"/>
</dbReference>
<keyword evidence="4 10" id="KW-0547">Nucleotide-binding</keyword>
<proteinExistence type="inferred from homology"/>
<evidence type="ECO:0000256" key="1">
    <source>
        <dbReference type="ARBA" id="ARBA00005594"/>
    </source>
</evidence>
<keyword evidence="6 10" id="KW-0648">Protein biosynthesis</keyword>
<evidence type="ECO:0000256" key="4">
    <source>
        <dbReference type="ARBA" id="ARBA00022741"/>
    </source>
</evidence>
<dbReference type="AlphaFoldDB" id="A0A1M5NTT0"/>
<name>A0A1M5NTT0_9GAMM</name>
<dbReference type="SUPFAM" id="SSF52374">
    <property type="entry name" value="Nucleotidylyl transferase"/>
    <property type="match status" value="1"/>
</dbReference>
<comment type="catalytic activity">
    <reaction evidence="8">
        <text>tRNA(Trp) + L-tryptophan + ATP = L-tryptophyl-tRNA(Trp) + AMP + diphosphate + H(+)</text>
        <dbReference type="Rhea" id="RHEA:24080"/>
        <dbReference type="Rhea" id="RHEA-COMP:9671"/>
        <dbReference type="Rhea" id="RHEA-COMP:9705"/>
        <dbReference type="ChEBI" id="CHEBI:15378"/>
        <dbReference type="ChEBI" id="CHEBI:30616"/>
        <dbReference type="ChEBI" id="CHEBI:33019"/>
        <dbReference type="ChEBI" id="CHEBI:57912"/>
        <dbReference type="ChEBI" id="CHEBI:78442"/>
        <dbReference type="ChEBI" id="CHEBI:78535"/>
        <dbReference type="ChEBI" id="CHEBI:456215"/>
        <dbReference type="EC" id="6.1.1.2"/>
    </reaction>
</comment>
<dbReference type="Gene3D" id="3.40.50.620">
    <property type="entry name" value="HUPs"/>
    <property type="match status" value="1"/>
</dbReference>
<dbReference type="InterPro" id="IPR050203">
    <property type="entry name" value="Trp-tRNA_synthetase"/>
</dbReference>
<accession>A0A1M5NTT0</accession>
<dbReference type="FunFam" id="1.10.240.10:FF:000005">
    <property type="entry name" value="Tryptophan--tRNA ligase"/>
    <property type="match status" value="1"/>
</dbReference>
<dbReference type="Proteomes" id="UP000184000">
    <property type="component" value="Unassembled WGS sequence"/>
</dbReference>
<evidence type="ECO:0000256" key="10">
    <source>
        <dbReference type="RuleBase" id="RU363036"/>
    </source>
</evidence>
<dbReference type="NCBIfam" id="TIGR00233">
    <property type="entry name" value="trpS"/>
    <property type="match status" value="1"/>
</dbReference>
<keyword evidence="3 10" id="KW-0436">Ligase</keyword>
<evidence type="ECO:0000256" key="2">
    <source>
        <dbReference type="ARBA" id="ARBA00013161"/>
    </source>
</evidence>
<dbReference type="PANTHER" id="PTHR43766">
    <property type="entry name" value="TRYPTOPHAN--TRNA LIGASE, MITOCHONDRIAL"/>
    <property type="match status" value="1"/>
</dbReference>
<dbReference type="Pfam" id="PF00579">
    <property type="entry name" value="tRNA-synt_1b"/>
    <property type="match status" value="2"/>
</dbReference>
<protein>
    <recommendedName>
        <fullName evidence="2 9">Tryptophan--tRNA ligase</fullName>
        <ecNumber evidence="2 9">6.1.1.2</ecNumber>
    </recommendedName>
</protein>
<dbReference type="Gene3D" id="1.10.240.10">
    <property type="entry name" value="Tyrosyl-Transfer RNA Synthetase"/>
    <property type="match status" value="1"/>
</dbReference>
<dbReference type="PRINTS" id="PR01039">
    <property type="entry name" value="TRNASYNTHTRP"/>
</dbReference>
<dbReference type="GO" id="GO:0004830">
    <property type="term" value="F:tryptophan-tRNA ligase activity"/>
    <property type="evidence" value="ECO:0007669"/>
    <property type="project" value="UniProtKB-UniRule"/>
</dbReference>
<dbReference type="GO" id="GO:0006436">
    <property type="term" value="P:tryptophanyl-tRNA aminoacylation"/>
    <property type="evidence" value="ECO:0007669"/>
    <property type="project" value="UniProtKB-UniRule"/>
</dbReference>
<dbReference type="PROSITE" id="PS00178">
    <property type="entry name" value="AA_TRNA_LIGASE_I"/>
    <property type="match status" value="1"/>
</dbReference>
<dbReference type="InterPro" id="IPR001412">
    <property type="entry name" value="aa-tRNA-synth_I_CS"/>
</dbReference>
<evidence type="ECO:0000256" key="7">
    <source>
        <dbReference type="ARBA" id="ARBA00023146"/>
    </source>
</evidence>
<evidence type="ECO:0000256" key="6">
    <source>
        <dbReference type="ARBA" id="ARBA00022917"/>
    </source>
</evidence>
<evidence type="ECO:0000256" key="8">
    <source>
        <dbReference type="ARBA" id="ARBA00049929"/>
    </source>
</evidence>
<evidence type="ECO:0000256" key="9">
    <source>
        <dbReference type="NCBIfam" id="TIGR00233"/>
    </source>
</evidence>
<dbReference type="InterPro" id="IPR002305">
    <property type="entry name" value="aa-tRNA-synth_Ic"/>
</dbReference>
<sequence length="436" mass="48598">MATRKWCGLAAAILHRSPAEPFTFFKPTKETLLSAMDSQRRVVSGMRPSGRLHLGHYHGVLKSWVRMQHEYQCFFSIVDWHALTTDYAAGAGIARNVQEMAIDWLAAGVSPSSATLFVQSQVPEHAELHLLLSMICPLAWLERVPSYKELQLDSQHKDLGTYGFLGYPLLQAADILAYRAGVVPVGADQLPHIEFARDVARRFNHLYGSEGDFEVKAEAAIRKLGKKSSKLYASLRKSYQEQGDLEALNTARALLKDQQTITIGDQERLFGYLEGSGRLLLPEPQALLSDSPRVSGLDGGKMAKSSSNSIFLRDTPDEVDEKIKRMPTDPARVHRHDPGEPTRCPVWQMHQAHSAEDICQWAEQGCRTAGIGCLECKAPLIDAIKLELTPLQERAQDYESNPDLVRSILAEGAEQARDEARETLVVVRQAMGLNYR</sequence>
<keyword evidence="5 10" id="KW-0067">ATP-binding</keyword>
<reference evidence="11 12" key="1">
    <citation type="submission" date="2016-11" db="EMBL/GenBank/DDBJ databases">
        <authorList>
            <person name="Jaros S."/>
            <person name="Januszkiewicz K."/>
            <person name="Wedrychowicz H."/>
        </authorList>
    </citation>
    <scope>NUCLEOTIDE SEQUENCE [LARGE SCALE GENOMIC DNA]</scope>
    <source>
        <strain evidence="11 12">DSM 18231</strain>
    </source>
</reference>
<comment type="similarity">
    <text evidence="1 10">Belongs to the class-I aminoacyl-tRNA synthetase family.</text>
</comment>
<dbReference type="GO" id="GO:0005829">
    <property type="term" value="C:cytosol"/>
    <property type="evidence" value="ECO:0007669"/>
    <property type="project" value="TreeGrafter"/>
</dbReference>